<accession>A0A5D3J8N6</accession>
<dbReference type="InterPro" id="IPR003477">
    <property type="entry name" value="PemK-like"/>
</dbReference>
<evidence type="ECO:0000313" key="2">
    <source>
        <dbReference type="Proteomes" id="UP000322977"/>
    </source>
</evidence>
<name>A0A5D3J8N6_KLEPN</name>
<dbReference type="EMBL" id="VSSY01000100">
    <property type="protein sequence ID" value="TYL70207.1"/>
    <property type="molecule type" value="Genomic_DNA"/>
</dbReference>
<protein>
    <submittedName>
        <fullName evidence="1">Type II toxin-antitoxin system PemK/MazF family toxin</fullName>
    </submittedName>
</protein>
<gene>
    <name evidence="1" type="ORF">FXN67_30255</name>
</gene>
<dbReference type="SUPFAM" id="SSF50118">
    <property type="entry name" value="Cell growth inhibitor/plasmid maintenance toxic component"/>
    <property type="match status" value="1"/>
</dbReference>
<reference evidence="1 2" key="1">
    <citation type="submission" date="2019-08" db="EMBL/GenBank/DDBJ databases">
        <title>Phenotypic and genetic characterization of extended-spectrum b-lactamase-producing hypermucoviscous Klebsiella pneumoniae from Chile.</title>
        <authorList>
            <person name="Morales-Leon F."/>
            <person name="Caro C."/>
            <person name="Opazo-Capurro A."/>
            <person name="Lincopan N."/>
            <person name="Dominguez-Yevenes M."/>
            <person name="Lima C."/>
            <person name="Bello-Toledo H."/>
            <person name="Gonzalez-Rocha G."/>
        </authorList>
    </citation>
    <scope>NUCLEOTIDE SEQUENCE [LARGE SCALE GENOMIC DNA]</scope>
    <source>
        <strain evidence="1 2">UCO-494</strain>
    </source>
</reference>
<organism evidence="1 2">
    <name type="scientific">Klebsiella pneumoniae</name>
    <dbReference type="NCBI Taxonomy" id="573"/>
    <lineage>
        <taxon>Bacteria</taxon>
        <taxon>Pseudomonadati</taxon>
        <taxon>Pseudomonadota</taxon>
        <taxon>Gammaproteobacteria</taxon>
        <taxon>Enterobacterales</taxon>
        <taxon>Enterobacteriaceae</taxon>
        <taxon>Klebsiella/Raoultella group</taxon>
        <taxon>Klebsiella</taxon>
        <taxon>Klebsiella pneumoniae complex</taxon>
    </lineage>
</organism>
<dbReference type="InterPro" id="IPR011067">
    <property type="entry name" value="Plasmid_toxin/cell-grow_inhib"/>
</dbReference>
<dbReference type="GO" id="GO:0003677">
    <property type="term" value="F:DNA binding"/>
    <property type="evidence" value="ECO:0007669"/>
    <property type="project" value="InterPro"/>
</dbReference>
<dbReference type="AlphaFoldDB" id="A0A5D3J8N6"/>
<dbReference type="Gene3D" id="2.30.30.110">
    <property type="match status" value="1"/>
</dbReference>
<dbReference type="Proteomes" id="UP000322977">
    <property type="component" value="Unassembled WGS sequence"/>
</dbReference>
<evidence type="ECO:0000313" key="1">
    <source>
        <dbReference type="EMBL" id="TYL70207.1"/>
    </source>
</evidence>
<proteinExistence type="predicted"/>
<sequence>MSASYKHNPLPTPGDIVWCHFPITANLGNPGPKPRPALVIAVSPEHHVVKVVYGTSQKTDKIYKSEFVLKKADANFSDSGLAFDTKFDMNMAVTIPYDSEWFDLAPVQPGQKPTTNPKMGVLHLSYLPAVKTAMQNSIHLAA</sequence>
<comment type="caution">
    <text evidence="1">The sequence shown here is derived from an EMBL/GenBank/DDBJ whole genome shotgun (WGS) entry which is preliminary data.</text>
</comment>
<dbReference type="Pfam" id="PF02452">
    <property type="entry name" value="PemK_toxin"/>
    <property type="match status" value="1"/>
</dbReference>
<dbReference type="RefSeq" id="WP_032419788.1">
    <property type="nucleotide sequence ID" value="NZ_AP023453.1"/>
</dbReference>